<gene>
    <name evidence="1" type="ORF">SAMN06295900_102371</name>
</gene>
<evidence type="ECO:0000313" key="1">
    <source>
        <dbReference type="EMBL" id="SMF08589.1"/>
    </source>
</evidence>
<name>A0A1X7D444_TRICW</name>
<reference evidence="2" key="1">
    <citation type="submission" date="2017-04" db="EMBL/GenBank/DDBJ databases">
        <authorList>
            <person name="Varghese N."/>
            <person name="Submissions S."/>
        </authorList>
    </citation>
    <scope>NUCLEOTIDE SEQUENCE [LARGE SCALE GENOMIC DNA]</scope>
    <source>
        <strain evidence="2">Ballard 720</strain>
    </source>
</reference>
<keyword evidence="2" id="KW-1185">Reference proteome</keyword>
<dbReference type="AlphaFoldDB" id="A0A1X7D444"/>
<dbReference type="Proteomes" id="UP000192911">
    <property type="component" value="Unassembled WGS sequence"/>
</dbReference>
<sequence length="181" mass="20186">MPFDPILPHRVKPSELELINPVWIDIEANPKEFVADQSLTYLWVLRDDGKVILGIEEPWKYPQAFSDAVREKLDEMRDHYEAQYQQNEKDGSGGHPTLAAWFDETGRADPRGGYAFLGGELKYDGQIGGWMLSNRSGRFGRGAGLTDGTVSEEAVLEAMSFAAQVIEAQTGLNVSIEVVRK</sequence>
<dbReference type="EMBL" id="FXAH01000002">
    <property type="protein sequence ID" value="SMF08589.1"/>
    <property type="molecule type" value="Genomic_DNA"/>
</dbReference>
<protein>
    <submittedName>
        <fullName evidence="1">Uncharacterized protein</fullName>
    </submittedName>
</protein>
<dbReference type="RefSeq" id="WP_139831117.1">
    <property type="nucleotide sequence ID" value="NZ_BSQD01000002.1"/>
</dbReference>
<proteinExistence type="predicted"/>
<accession>A0A1X7D444</accession>
<dbReference type="OrthoDB" id="8365664at2"/>
<organism evidence="1 2">
    <name type="scientific">Trinickia caryophylli</name>
    <name type="common">Paraburkholderia caryophylli</name>
    <dbReference type="NCBI Taxonomy" id="28094"/>
    <lineage>
        <taxon>Bacteria</taxon>
        <taxon>Pseudomonadati</taxon>
        <taxon>Pseudomonadota</taxon>
        <taxon>Betaproteobacteria</taxon>
        <taxon>Burkholderiales</taxon>
        <taxon>Burkholderiaceae</taxon>
        <taxon>Trinickia</taxon>
    </lineage>
</organism>
<dbReference type="GeneID" id="95552307"/>
<evidence type="ECO:0000313" key="2">
    <source>
        <dbReference type="Proteomes" id="UP000192911"/>
    </source>
</evidence>